<protein>
    <submittedName>
        <fullName evidence="1">Uncharacterized protein</fullName>
    </submittedName>
</protein>
<evidence type="ECO:0000313" key="2">
    <source>
        <dbReference type="Proteomes" id="UP000823922"/>
    </source>
</evidence>
<dbReference type="EMBL" id="DWVS01000214">
    <property type="protein sequence ID" value="HJC88097.1"/>
    <property type="molecule type" value="Genomic_DNA"/>
</dbReference>
<reference evidence="1" key="2">
    <citation type="submission" date="2021-04" db="EMBL/GenBank/DDBJ databases">
        <authorList>
            <person name="Gilroy R."/>
        </authorList>
    </citation>
    <scope>NUCLEOTIDE SEQUENCE</scope>
    <source>
        <strain evidence="1">ChiBcec1-1630</strain>
    </source>
</reference>
<dbReference type="Proteomes" id="UP000823922">
    <property type="component" value="Unassembled WGS sequence"/>
</dbReference>
<organism evidence="1 2">
    <name type="scientific">Candidatus Eisenbergiella intestinigallinarum</name>
    <dbReference type="NCBI Taxonomy" id="2838549"/>
    <lineage>
        <taxon>Bacteria</taxon>
        <taxon>Bacillati</taxon>
        <taxon>Bacillota</taxon>
        <taxon>Clostridia</taxon>
        <taxon>Lachnospirales</taxon>
        <taxon>Lachnospiraceae</taxon>
        <taxon>Eisenbergiella</taxon>
    </lineage>
</organism>
<proteinExistence type="predicted"/>
<sequence>MEKQEQDSIQAFDTLYTTNQIQILKILLPYCAPDIQRNLAVMIRFLELQYTIFFVRSHPEAFRSPPLPLSFGELCEKIRGYCPPALRALLDQFQSIQNAMQMYEEMKQMMELFGDIAPGPEGHSEESGTSMDDTSMDNTSMDGAFKNGTPMGDSPMDPLNMLMGMLSPSQKEMFQMFQSEFQTEAAEKKPPEKEN</sequence>
<dbReference type="AlphaFoldDB" id="A0A9D2QM66"/>
<gene>
    <name evidence="1" type="ORF">H9926_08795</name>
</gene>
<comment type="caution">
    <text evidence="1">The sequence shown here is derived from an EMBL/GenBank/DDBJ whole genome shotgun (WGS) entry which is preliminary data.</text>
</comment>
<accession>A0A9D2QM66</accession>
<evidence type="ECO:0000313" key="1">
    <source>
        <dbReference type="EMBL" id="HJC88097.1"/>
    </source>
</evidence>
<name>A0A9D2QM66_9FIRM</name>
<reference evidence="1" key="1">
    <citation type="journal article" date="2021" name="PeerJ">
        <title>Extensive microbial diversity within the chicken gut microbiome revealed by metagenomics and culture.</title>
        <authorList>
            <person name="Gilroy R."/>
            <person name="Ravi A."/>
            <person name="Getino M."/>
            <person name="Pursley I."/>
            <person name="Horton D.L."/>
            <person name="Alikhan N.F."/>
            <person name="Baker D."/>
            <person name="Gharbi K."/>
            <person name="Hall N."/>
            <person name="Watson M."/>
            <person name="Adriaenssens E.M."/>
            <person name="Foster-Nyarko E."/>
            <person name="Jarju S."/>
            <person name="Secka A."/>
            <person name="Antonio M."/>
            <person name="Oren A."/>
            <person name="Chaudhuri R.R."/>
            <person name="La Ragione R."/>
            <person name="Hildebrand F."/>
            <person name="Pallen M.J."/>
        </authorList>
    </citation>
    <scope>NUCLEOTIDE SEQUENCE</scope>
    <source>
        <strain evidence="1">ChiBcec1-1630</strain>
    </source>
</reference>